<accession>A0A9P5PY32</accession>
<comment type="caution">
    <text evidence="2">The sequence shown here is derived from an EMBL/GenBank/DDBJ whole genome shotgun (WGS) entry which is preliminary data.</text>
</comment>
<sequence>MKIKTYSGWGPWSDGHGAGITALTADVWERFVIKTKAAKPFRNNGWVYLSKMEQIMPYKPKGTHVFRPSAVASQVEPTDALNDEIQSQDWDLSQIDKDMAANSIENEHKTPEVSDDSDIEATKVSAKASAIPKTPAPAPLSLKRSSDNIFTPSTSSSKKVRGAEVLSGLVGEVSGMNQVIRDFLMPPTPSDPSLLSTPARRAKAVSLVEKESDLDDEDVLHFMHAITRDKAVADIYNSFTNPVIRRKYLDSIVSKERIGGI</sequence>
<reference evidence="2" key="1">
    <citation type="submission" date="2020-11" db="EMBL/GenBank/DDBJ databases">
        <authorList>
            <consortium name="DOE Joint Genome Institute"/>
            <person name="Ahrendt S."/>
            <person name="Riley R."/>
            <person name="Andreopoulos W."/>
            <person name="Labutti K."/>
            <person name="Pangilinan J."/>
            <person name="Ruiz-Duenas F.J."/>
            <person name="Barrasa J.M."/>
            <person name="Sanchez-Garcia M."/>
            <person name="Camarero S."/>
            <person name="Miyauchi S."/>
            <person name="Serrano A."/>
            <person name="Linde D."/>
            <person name="Babiker R."/>
            <person name="Drula E."/>
            <person name="Ayuso-Fernandez I."/>
            <person name="Pacheco R."/>
            <person name="Padilla G."/>
            <person name="Ferreira P."/>
            <person name="Barriuso J."/>
            <person name="Kellner H."/>
            <person name="Castanera R."/>
            <person name="Alfaro M."/>
            <person name="Ramirez L."/>
            <person name="Pisabarro A.G."/>
            <person name="Kuo A."/>
            <person name="Tritt A."/>
            <person name="Lipzen A."/>
            <person name="He G."/>
            <person name="Yan M."/>
            <person name="Ng V."/>
            <person name="Cullen D."/>
            <person name="Martin F."/>
            <person name="Rosso M.-N."/>
            <person name="Henrissat B."/>
            <person name="Hibbett D."/>
            <person name="Martinez A.T."/>
            <person name="Grigoriev I.V."/>
        </authorList>
    </citation>
    <scope>NUCLEOTIDE SEQUENCE</scope>
    <source>
        <strain evidence="2">AH 40177</strain>
    </source>
</reference>
<feature type="region of interest" description="Disordered" evidence="1">
    <location>
        <begin position="106"/>
        <end position="155"/>
    </location>
</feature>
<evidence type="ECO:0000313" key="3">
    <source>
        <dbReference type="Proteomes" id="UP000772434"/>
    </source>
</evidence>
<evidence type="ECO:0000313" key="2">
    <source>
        <dbReference type="EMBL" id="KAF9074714.1"/>
    </source>
</evidence>
<evidence type="ECO:0000256" key="1">
    <source>
        <dbReference type="SAM" id="MobiDB-lite"/>
    </source>
</evidence>
<dbReference type="Proteomes" id="UP000772434">
    <property type="component" value="Unassembled WGS sequence"/>
</dbReference>
<gene>
    <name evidence="2" type="ORF">BDP27DRAFT_1359379</name>
</gene>
<name>A0A9P5PY32_9AGAR</name>
<protein>
    <submittedName>
        <fullName evidence="2">Uncharacterized protein</fullName>
    </submittedName>
</protein>
<organism evidence="2 3">
    <name type="scientific">Rhodocollybia butyracea</name>
    <dbReference type="NCBI Taxonomy" id="206335"/>
    <lineage>
        <taxon>Eukaryota</taxon>
        <taxon>Fungi</taxon>
        <taxon>Dikarya</taxon>
        <taxon>Basidiomycota</taxon>
        <taxon>Agaricomycotina</taxon>
        <taxon>Agaricomycetes</taxon>
        <taxon>Agaricomycetidae</taxon>
        <taxon>Agaricales</taxon>
        <taxon>Marasmiineae</taxon>
        <taxon>Omphalotaceae</taxon>
        <taxon>Rhodocollybia</taxon>
    </lineage>
</organism>
<proteinExistence type="predicted"/>
<dbReference type="OrthoDB" id="3186724at2759"/>
<dbReference type="AlphaFoldDB" id="A0A9P5PY32"/>
<dbReference type="EMBL" id="JADNRY010000012">
    <property type="protein sequence ID" value="KAF9074714.1"/>
    <property type="molecule type" value="Genomic_DNA"/>
</dbReference>
<keyword evidence="3" id="KW-1185">Reference proteome</keyword>